<dbReference type="EMBL" id="CCAZ020000002">
    <property type="protein sequence ID" value="CEG09905.1"/>
    <property type="molecule type" value="Genomic_DNA"/>
</dbReference>
<dbReference type="Pfam" id="PF10098">
    <property type="entry name" value="DUF2336"/>
    <property type="match status" value="1"/>
</dbReference>
<comment type="caution">
    <text evidence="1">The sequence shown here is derived from an EMBL/GenBank/DDBJ whole genome shotgun (WGS) entry which is preliminary data.</text>
</comment>
<proteinExistence type="predicted"/>
<dbReference type="InterPro" id="IPR019285">
    <property type="entry name" value="DUF2336"/>
</dbReference>
<protein>
    <recommendedName>
        <fullName evidence="3">DUF2336 domain-containing protein</fullName>
    </recommendedName>
</protein>
<evidence type="ECO:0000313" key="2">
    <source>
        <dbReference type="Proteomes" id="UP000035762"/>
    </source>
</evidence>
<organism evidence="1 2">
    <name type="scientific">Afipia felis</name>
    <name type="common">Cat scratch disease bacillus</name>
    <dbReference type="NCBI Taxonomy" id="1035"/>
    <lineage>
        <taxon>Bacteria</taxon>
        <taxon>Pseudomonadati</taxon>
        <taxon>Pseudomonadota</taxon>
        <taxon>Alphaproteobacteria</taxon>
        <taxon>Hyphomicrobiales</taxon>
        <taxon>Nitrobacteraceae</taxon>
        <taxon>Afipia</taxon>
    </lineage>
</organism>
<dbReference type="AlphaFoldDB" id="A0A090MRA6"/>
<accession>A0A090MRA6</accession>
<gene>
    <name evidence="1" type="ORF">BN961_03337</name>
</gene>
<dbReference type="STRING" id="1035.BN961_03337"/>
<dbReference type="RefSeq" id="WP_048757687.1">
    <property type="nucleotide sequence ID" value="NZ_CCAZ020000002.1"/>
</dbReference>
<reference evidence="1 2" key="1">
    <citation type="journal article" date="2014" name="Genome Announc.">
        <title>Genome Sequence of Afipia felis Strain 76713, Isolated in Hospital Water Using an Amoeba Co-Culture Procedure.</title>
        <authorList>
            <person name="Benamar S."/>
            <person name="La Scola B."/>
            <person name="Croce O."/>
        </authorList>
    </citation>
    <scope>NUCLEOTIDE SEQUENCE [LARGE SCALE GENOMIC DNA]</scope>
    <source>
        <strain evidence="1 2">76713</strain>
    </source>
</reference>
<dbReference type="OrthoDB" id="7888976at2"/>
<name>A0A090MRA6_AFIFE</name>
<sequence length="358" mass="38603">MAATSLIPELDAIAKSGSAEKRATAITKLAELFVQGAPIFGPQHVELFDGILIGLVPAAEPAARAGVAARFASLSNAPPGVVNYLAREDEIRIAGPILSRSPLIDEDLLMEIARAKGQAHLAAISERDTLAAPLTDVILRRADREVVRVLAKNSGATFSAAGYSGLINRAVDDGVLALSLGQREDISPDGLKELLSRSVDIVRRRMFETAKPKQRLAINQAMLEISSAPRARLVKRDFAPAQRLILALHQSGGLNEAALLNFAKEHKYEEAVAALSAMSGVRLATVDQLILGDRYDPILLIARAIGLEWATARALIVLRLGPGKMPSPPDIEEARLNYERLSTATAQRVLVFWRAREK</sequence>
<evidence type="ECO:0008006" key="3">
    <source>
        <dbReference type="Google" id="ProtNLM"/>
    </source>
</evidence>
<evidence type="ECO:0000313" key="1">
    <source>
        <dbReference type="EMBL" id="CEG09905.1"/>
    </source>
</evidence>
<keyword evidence="2" id="KW-1185">Reference proteome</keyword>
<dbReference type="Proteomes" id="UP000035762">
    <property type="component" value="Unassembled WGS sequence"/>
</dbReference>